<accession>A0ABT5C010</accession>
<dbReference type="Pfam" id="PF10592">
    <property type="entry name" value="AIPR"/>
    <property type="match status" value="1"/>
</dbReference>
<dbReference type="Proteomes" id="UP001217485">
    <property type="component" value="Unassembled WGS sequence"/>
</dbReference>
<gene>
    <name evidence="2" type="ORF">POL72_14820</name>
</gene>
<keyword evidence="3" id="KW-1185">Reference proteome</keyword>
<protein>
    <submittedName>
        <fullName evidence="2">AIPR family protein</fullName>
    </submittedName>
</protein>
<evidence type="ECO:0000313" key="3">
    <source>
        <dbReference type="Proteomes" id="UP001217485"/>
    </source>
</evidence>
<evidence type="ECO:0000259" key="1">
    <source>
        <dbReference type="Pfam" id="PF10592"/>
    </source>
</evidence>
<organism evidence="2 3">
    <name type="scientific">Sorangium atrum</name>
    <dbReference type="NCBI Taxonomy" id="2995308"/>
    <lineage>
        <taxon>Bacteria</taxon>
        <taxon>Pseudomonadati</taxon>
        <taxon>Myxococcota</taxon>
        <taxon>Polyangia</taxon>
        <taxon>Polyangiales</taxon>
        <taxon>Polyangiaceae</taxon>
        <taxon>Sorangium</taxon>
    </lineage>
</organism>
<comment type="caution">
    <text evidence="2">The sequence shown here is derived from an EMBL/GenBank/DDBJ whole genome shotgun (WGS) entry which is preliminary data.</text>
</comment>
<sequence>MTSRRLPDLRNHIDASVAELARRARISTDRAFGAWYAIDILDIDEDSALEGASLDGGEDQGVDVILIDHPNARVIVLQAHKPTNPDKLAPKSKWDALVASTPAILDPRAFRDAGRVDAADLLQEVQNVLQGDDGSAYSIEMGLVSLGPKSDQIERACAVTNKSKQFSNIRFFYDSIDEIIEKFATLRSSEKMVLEDELEFSSEIFHDSGDFGNAIVGSVSGAELGRLYQKHGKTLFEGNVRLFIGSRKGGINERMIETAKTIPGTFWALNNGITIVANTVEPIIDRPRTFRLRRFSIVNGCQTTVSVWNAGAPPNARVLTRVVAAKPAIVTDIVRYNNTQNPVKIWAVRSVDPIQERLRSAFERIGIQYAPKQEGSRRKRDSESIIELDKIAQYLASGDSEAIIDAVKEKQELFDRHYQRLFPHTIAPEHVYLFWLLGNQTDEERQAKLSVLHPNDDDDKALAGLLGISGTYWGLHCAARLVEELNRMPHGIDLETMATPRISERPEKICDRGAAALYRAGD</sequence>
<dbReference type="EMBL" id="JAQNDK010000001">
    <property type="protein sequence ID" value="MDC0679013.1"/>
    <property type="molecule type" value="Genomic_DNA"/>
</dbReference>
<dbReference type="RefSeq" id="WP_272095873.1">
    <property type="nucleotide sequence ID" value="NZ_JAQNDK010000001.1"/>
</dbReference>
<dbReference type="InterPro" id="IPR018891">
    <property type="entry name" value="AIPR_C"/>
</dbReference>
<name>A0ABT5C010_9BACT</name>
<reference evidence="2 3" key="1">
    <citation type="submission" date="2023-01" db="EMBL/GenBank/DDBJ databases">
        <title>Minimal conservation of predation-associated metabolite biosynthetic gene clusters underscores biosynthetic potential of Myxococcota including descriptions for ten novel species: Archangium lansinium sp. nov., Myxococcus landrumus sp. nov., Nannocystis bai.</title>
        <authorList>
            <person name="Ahearne A."/>
            <person name="Stevens C."/>
            <person name="Dowd S."/>
        </authorList>
    </citation>
    <scope>NUCLEOTIDE SEQUENCE [LARGE SCALE GENOMIC DNA]</scope>
    <source>
        <strain evidence="2 3">WIWO2</strain>
    </source>
</reference>
<evidence type="ECO:0000313" key="2">
    <source>
        <dbReference type="EMBL" id="MDC0679013.1"/>
    </source>
</evidence>
<feature type="domain" description="Abortive phage infection protein C-terminal" evidence="1">
    <location>
        <begin position="236"/>
        <end position="415"/>
    </location>
</feature>
<proteinExistence type="predicted"/>